<feature type="region of interest" description="Disordered" evidence="1">
    <location>
        <begin position="32"/>
        <end position="69"/>
    </location>
</feature>
<feature type="chain" id="PRO_5020920140" evidence="2">
    <location>
        <begin position="17"/>
        <end position="189"/>
    </location>
</feature>
<proteinExistence type="predicted"/>
<keyword evidence="2" id="KW-0732">Signal</keyword>
<evidence type="ECO:0000313" key="4">
    <source>
        <dbReference type="Proteomes" id="UP000293550"/>
    </source>
</evidence>
<gene>
    <name evidence="3" type="ORF">EQU50_06775</name>
</gene>
<evidence type="ECO:0000256" key="2">
    <source>
        <dbReference type="SAM" id="SignalP"/>
    </source>
</evidence>
<protein>
    <submittedName>
        <fullName evidence="3">Uncharacterized protein</fullName>
    </submittedName>
</protein>
<name>A0A4Q7DFT6_9PROT</name>
<dbReference type="Proteomes" id="UP000293550">
    <property type="component" value="Unassembled WGS sequence"/>
</dbReference>
<comment type="caution">
    <text evidence="3">The sequence shown here is derived from an EMBL/GenBank/DDBJ whole genome shotgun (WGS) entry which is preliminary data.</text>
</comment>
<dbReference type="EMBL" id="SCFB01000010">
    <property type="protein sequence ID" value="RZI45512.1"/>
    <property type="molecule type" value="Genomic_DNA"/>
</dbReference>
<dbReference type="RefSeq" id="WP_130154373.1">
    <property type="nucleotide sequence ID" value="NZ_SCFB01000010.1"/>
</dbReference>
<feature type="signal peptide" evidence="2">
    <location>
        <begin position="1"/>
        <end position="16"/>
    </location>
</feature>
<evidence type="ECO:0000256" key="1">
    <source>
        <dbReference type="SAM" id="MobiDB-lite"/>
    </source>
</evidence>
<accession>A0A4Q7DFT6</accession>
<reference evidence="3 4" key="1">
    <citation type="submission" date="2018-10" db="EMBL/GenBank/DDBJ databases">
        <title>An updated phylogeny of the Alphaproteobacteria reveals that the parasitic Rickettsiales and Holosporales have independent origins.</title>
        <authorList>
            <person name="Munoz-Gomez S.A."/>
            <person name="Hess S."/>
            <person name="Burger G."/>
            <person name="Lang B.F."/>
            <person name="Susko E."/>
            <person name="Slamovits C.H."/>
            <person name="Roger A.J."/>
        </authorList>
    </citation>
    <scope>NUCLEOTIDE SEQUENCE [LARGE SCALE GENOMIC DNA]</scope>
    <source>
        <strain evidence="3">HOLO01</strain>
    </source>
</reference>
<organism evidence="3 4">
    <name type="scientific">Candidatus Finniella inopinata</name>
    <dbReference type="NCBI Taxonomy" id="1696036"/>
    <lineage>
        <taxon>Bacteria</taxon>
        <taxon>Pseudomonadati</taxon>
        <taxon>Pseudomonadota</taxon>
        <taxon>Alphaproteobacteria</taxon>
        <taxon>Holosporales</taxon>
        <taxon>Candidatus Paracaedibacteraceae</taxon>
        <taxon>Candidatus Finniella</taxon>
    </lineage>
</organism>
<feature type="compositionally biased region" description="Low complexity" evidence="1">
    <location>
        <begin position="56"/>
        <end position="69"/>
    </location>
</feature>
<sequence>MAVLFFILAFIANTWASDAHEHAIEISPAPSDTLTSASLTTPPPANYGSTNTHGASDPLNSSTSSPISPSLAVVPTPTNSADYNPKRHPVLSKSSWAKKYVRSSALCCFFCKGWFKAGSFLANVACTTVAGVAYGISDPYYKDKLGLALVLLTFSASALRKFEQYASEEVQSNEDQFGIFTGETDEKKG</sequence>
<evidence type="ECO:0000313" key="3">
    <source>
        <dbReference type="EMBL" id="RZI45512.1"/>
    </source>
</evidence>
<dbReference type="AlphaFoldDB" id="A0A4Q7DFT6"/>
<keyword evidence="4" id="KW-1185">Reference proteome</keyword>